<dbReference type="Gene3D" id="3.40.50.620">
    <property type="entry name" value="HUPs"/>
    <property type="match status" value="1"/>
</dbReference>
<dbReference type="EMBL" id="JASNVW010000006">
    <property type="protein sequence ID" value="MDK6029330.1"/>
    <property type="molecule type" value="Genomic_DNA"/>
</dbReference>
<dbReference type="Proteomes" id="UP001529235">
    <property type="component" value="Unassembled WGS sequence"/>
</dbReference>
<protein>
    <recommendedName>
        <fullName evidence="3">Cytoplasmic tRNA 2-thiolation protein 2</fullName>
    </recommendedName>
</protein>
<proteinExistence type="predicted"/>
<evidence type="ECO:0000313" key="1">
    <source>
        <dbReference type="EMBL" id="MDK6029330.1"/>
    </source>
</evidence>
<evidence type="ECO:0000313" key="2">
    <source>
        <dbReference type="Proteomes" id="UP001529235"/>
    </source>
</evidence>
<dbReference type="InterPro" id="IPR014729">
    <property type="entry name" value="Rossmann-like_a/b/a_fold"/>
</dbReference>
<dbReference type="AlphaFoldDB" id="A0ABD4Z805"/>
<organism evidence="1 2">
    <name type="scientific">Ignisphaera cupida</name>
    <dbReference type="NCBI Taxonomy" id="3050454"/>
    <lineage>
        <taxon>Archaea</taxon>
        <taxon>Thermoproteota</taxon>
        <taxon>Thermoprotei</taxon>
        <taxon>Desulfurococcales</taxon>
        <taxon>Desulfurococcaceae</taxon>
        <taxon>Ignisphaera</taxon>
    </lineage>
</organism>
<keyword evidence="2" id="KW-1185">Reference proteome</keyword>
<comment type="caution">
    <text evidence="1">The sequence shown here is derived from an EMBL/GenBank/DDBJ whole genome shotgun (WGS) entry which is preliminary data.</text>
</comment>
<reference evidence="1 2" key="1">
    <citation type="submission" date="2023-05" db="EMBL/GenBank/DDBJ databases">
        <title>A new hyperthermophilic archaea 'Ignisphaera cupida' sp. nov. and description of the family 'Ignisphaeraceae' fam. nov.</title>
        <authorList>
            <person name="Podosokorskaya O.A."/>
            <person name="Elcheninov A.G."/>
            <person name="Klukina A."/>
            <person name="Merkel A.Y."/>
        </authorList>
    </citation>
    <scope>NUCLEOTIDE SEQUENCE [LARGE SCALE GENOMIC DNA]</scope>
    <source>
        <strain evidence="1 2">4213-co</strain>
    </source>
</reference>
<evidence type="ECO:0008006" key="3">
    <source>
        <dbReference type="Google" id="ProtNLM"/>
    </source>
</evidence>
<gene>
    <name evidence="1" type="ORF">QPL79_08140</name>
</gene>
<name>A0ABD4Z805_9CREN</name>
<accession>A0ABD4Z805</accession>
<dbReference type="RefSeq" id="WP_285274317.1">
    <property type="nucleotide sequence ID" value="NZ_JASNVW010000006.1"/>
</dbReference>
<sequence>MIIEVPQPICTSCNKRHATYHRITSGEKLCKLCLFNSVVKQTRKNSHYYKMFRKNQKIVFAIRGDNIPLSIESFLILHQAVKDFELEYKILCPDNIVDCKIVDNEIKEHVKGKYEVYTVKYSLDVISKSFIHMVKYIDAVSVEIAKESEAESVVSTLFRDEMTMLSIMGFLLLSKTVFGEGMPVKYVESVKIVRPFYNVFSHDVIYLAYSLKDMVKLCKELNKIRINVDEYFLKAYKIFLKSPELMYSSSKSVELLQSFVIAKTSRCRVCGSFSDKQVCEYCEQFKISH</sequence>